<feature type="chain" id="PRO_5014123216" evidence="5">
    <location>
        <begin position="20"/>
        <end position="363"/>
    </location>
</feature>
<gene>
    <name evidence="8" type="ORF">CX676_10795</name>
</gene>
<keyword evidence="3" id="KW-0813">Transport</keyword>
<dbReference type="InterPro" id="IPR058625">
    <property type="entry name" value="MdtA-like_BSH"/>
</dbReference>
<sequence length="363" mass="37757">MTRKLLSTLLFSTTIAASAGLAEEPLAVEFVPVRGTELTFDSSLTGTLEAKDTVDLGFRQGGRVIEIMVDEGDRVSAGQALARTDPVQQDQALSVAEASLSAAEATRAQASQAFDRAQAMLDRGVGTRAARDQAQQALSQADGGVTRSQSQADQARRAVEDTVIRAPEDSIVTRRNADPGQIVGAAQVVLSLAVLGGFEAVFQTPDMPNLDKAMGAQVELEPLDVDAPDMVGHVTEIAPLVDPQTGTVTVRARVDGAPTDTRLLGAAVRGTVSFPAGAAITVPWTALTRDGAAPAVWLIGEDGRVAIQPVEIERFTNGDVYLKSGIEQGQTVVGAGSQMLYPGRAVVDATAAVEAEAEAEAGE</sequence>
<keyword evidence="9" id="KW-1185">Reference proteome</keyword>
<dbReference type="OrthoDB" id="9813967at2"/>
<evidence type="ECO:0000256" key="5">
    <source>
        <dbReference type="SAM" id="SignalP"/>
    </source>
</evidence>
<dbReference type="Gene3D" id="2.40.50.100">
    <property type="match status" value="1"/>
</dbReference>
<dbReference type="SUPFAM" id="SSF111369">
    <property type="entry name" value="HlyD-like secretion proteins"/>
    <property type="match status" value="1"/>
</dbReference>
<evidence type="ECO:0000313" key="8">
    <source>
        <dbReference type="EMBL" id="AUH64590.1"/>
    </source>
</evidence>
<evidence type="ECO:0000256" key="4">
    <source>
        <dbReference type="SAM" id="MobiDB-lite"/>
    </source>
</evidence>
<evidence type="ECO:0000313" key="9">
    <source>
        <dbReference type="Proteomes" id="UP000234530"/>
    </source>
</evidence>
<dbReference type="Pfam" id="PF25967">
    <property type="entry name" value="RND-MFP_C"/>
    <property type="match status" value="1"/>
</dbReference>
<dbReference type="Gene3D" id="2.40.420.20">
    <property type="match status" value="1"/>
</dbReference>
<dbReference type="PANTHER" id="PTHR30469:SF18">
    <property type="entry name" value="RESISTANCE-NODULATION-CELL DIVISION (RND) EFFLUX MEMBRANE FUSION PROTEIN-RELATED"/>
    <property type="match status" value="1"/>
</dbReference>
<feature type="signal peptide" evidence="5">
    <location>
        <begin position="1"/>
        <end position="19"/>
    </location>
</feature>
<dbReference type="RefSeq" id="WP_101752619.1">
    <property type="nucleotide sequence ID" value="NZ_CP025430.1"/>
</dbReference>
<dbReference type="KEGG" id="pzh:CX676_10795"/>
<feature type="domain" description="Multidrug resistance protein MdtA-like C-terminal permuted SH3" evidence="7">
    <location>
        <begin position="279"/>
        <end position="336"/>
    </location>
</feature>
<evidence type="ECO:0000259" key="6">
    <source>
        <dbReference type="Pfam" id="PF25917"/>
    </source>
</evidence>
<dbReference type="EMBL" id="CP025430">
    <property type="protein sequence ID" value="AUH64590.1"/>
    <property type="molecule type" value="Genomic_DNA"/>
</dbReference>
<dbReference type="Gene3D" id="2.40.30.170">
    <property type="match status" value="1"/>
</dbReference>
<organism evidence="8 9">
    <name type="scientific">Paracoccus zhejiangensis</name>
    <dbReference type="NCBI Taxonomy" id="1077935"/>
    <lineage>
        <taxon>Bacteria</taxon>
        <taxon>Pseudomonadati</taxon>
        <taxon>Pseudomonadota</taxon>
        <taxon>Alphaproteobacteria</taxon>
        <taxon>Rhodobacterales</taxon>
        <taxon>Paracoccaceae</taxon>
        <taxon>Paracoccus</taxon>
    </lineage>
</organism>
<dbReference type="GO" id="GO:0015562">
    <property type="term" value="F:efflux transmembrane transporter activity"/>
    <property type="evidence" value="ECO:0007669"/>
    <property type="project" value="TreeGrafter"/>
</dbReference>
<comment type="similarity">
    <text evidence="2">Belongs to the membrane fusion protein (MFP) (TC 8.A.1) family.</text>
</comment>
<evidence type="ECO:0000256" key="1">
    <source>
        <dbReference type="ARBA" id="ARBA00004196"/>
    </source>
</evidence>
<evidence type="ECO:0000256" key="2">
    <source>
        <dbReference type="ARBA" id="ARBA00009477"/>
    </source>
</evidence>
<proteinExistence type="inferred from homology"/>
<dbReference type="PANTHER" id="PTHR30469">
    <property type="entry name" value="MULTIDRUG RESISTANCE PROTEIN MDTA"/>
    <property type="match status" value="1"/>
</dbReference>
<protein>
    <submittedName>
        <fullName evidence="8">Efflux RND transporter periplasmic adaptor subunit</fullName>
    </submittedName>
</protein>
<feature type="domain" description="Multidrug resistance protein MdtA-like barrel-sandwich hybrid" evidence="6">
    <location>
        <begin position="53"/>
        <end position="188"/>
    </location>
</feature>
<dbReference type="Proteomes" id="UP000234530">
    <property type="component" value="Chromosome"/>
</dbReference>
<name>A0A2H5EZ74_9RHOB</name>
<dbReference type="InterPro" id="IPR058627">
    <property type="entry name" value="MdtA-like_C"/>
</dbReference>
<dbReference type="Pfam" id="PF25917">
    <property type="entry name" value="BSH_RND"/>
    <property type="match status" value="1"/>
</dbReference>
<accession>A0A2H5EZ74</accession>
<evidence type="ECO:0000259" key="7">
    <source>
        <dbReference type="Pfam" id="PF25967"/>
    </source>
</evidence>
<reference evidence="8 9" key="1">
    <citation type="journal article" date="2013" name="Antonie Van Leeuwenhoek">
        <title>Paracoccus zhejiangensis sp. nov., isolated from activated sludge in wastewater-treatment system.</title>
        <authorList>
            <person name="Wu Z.G."/>
            <person name="Zhang D.F."/>
            <person name="Liu Y.L."/>
            <person name="Wang F."/>
            <person name="Jiang X."/>
            <person name="Li C."/>
            <person name="Li S.P."/>
            <person name="Hong Q."/>
            <person name="Li W.J."/>
        </authorList>
    </citation>
    <scope>NUCLEOTIDE SEQUENCE [LARGE SCALE GENOMIC DNA]</scope>
    <source>
        <strain evidence="8 9">J6</strain>
    </source>
</reference>
<evidence type="ECO:0000256" key="3">
    <source>
        <dbReference type="ARBA" id="ARBA00022448"/>
    </source>
</evidence>
<comment type="subcellular location">
    <subcellularLocation>
        <location evidence="1">Cell envelope</location>
    </subcellularLocation>
</comment>
<dbReference type="GO" id="GO:1990281">
    <property type="term" value="C:efflux pump complex"/>
    <property type="evidence" value="ECO:0007669"/>
    <property type="project" value="TreeGrafter"/>
</dbReference>
<dbReference type="Gene3D" id="1.10.287.470">
    <property type="entry name" value="Helix hairpin bin"/>
    <property type="match status" value="1"/>
</dbReference>
<feature type="region of interest" description="Disordered" evidence="4">
    <location>
        <begin position="125"/>
        <end position="159"/>
    </location>
</feature>
<dbReference type="InterPro" id="IPR006143">
    <property type="entry name" value="RND_pump_MFP"/>
</dbReference>
<dbReference type="AlphaFoldDB" id="A0A2H5EZ74"/>
<keyword evidence="5" id="KW-0732">Signal</keyword>
<dbReference type="NCBIfam" id="TIGR01730">
    <property type="entry name" value="RND_mfp"/>
    <property type="match status" value="1"/>
</dbReference>